<dbReference type="EMBL" id="JAFJYH010000002">
    <property type="protein sequence ID" value="KAG4426552.1"/>
    <property type="molecule type" value="Genomic_DNA"/>
</dbReference>
<name>A0A8H7WKR5_9HELO</name>
<comment type="caution">
    <text evidence="1">The sequence shown here is derived from an EMBL/GenBank/DDBJ whole genome shotgun (WGS) entry which is preliminary data.</text>
</comment>
<evidence type="ECO:0000313" key="1">
    <source>
        <dbReference type="EMBL" id="KAG4426552.1"/>
    </source>
</evidence>
<proteinExistence type="predicted"/>
<organism evidence="1 2">
    <name type="scientific">Cadophora malorum</name>
    <dbReference type="NCBI Taxonomy" id="108018"/>
    <lineage>
        <taxon>Eukaryota</taxon>
        <taxon>Fungi</taxon>
        <taxon>Dikarya</taxon>
        <taxon>Ascomycota</taxon>
        <taxon>Pezizomycotina</taxon>
        <taxon>Leotiomycetes</taxon>
        <taxon>Helotiales</taxon>
        <taxon>Ploettnerulaceae</taxon>
        <taxon>Cadophora</taxon>
    </lineage>
</organism>
<reference evidence="1" key="1">
    <citation type="submission" date="2021-02" db="EMBL/GenBank/DDBJ databases">
        <title>Genome sequence Cadophora malorum strain M34.</title>
        <authorList>
            <person name="Stefanovic E."/>
            <person name="Vu D."/>
            <person name="Scully C."/>
            <person name="Dijksterhuis J."/>
            <person name="Roader J."/>
            <person name="Houbraken J."/>
        </authorList>
    </citation>
    <scope>NUCLEOTIDE SEQUENCE</scope>
    <source>
        <strain evidence="1">M34</strain>
    </source>
</reference>
<gene>
    <name evidence="1" type="ORF">IFR04_000434</name>
</gene>
<dbReference type="AlphaFoldDB" id="A0A8H7WKR5"/>
<protein>
    <submittedName>
        <fullName evidence="1">Uncharacterized protein</fullName>
    </submittedName>
</protein>
<dbReference type="OrthoDB" id="6415022at2759"/>
<accession>A0A8H7WKR5</accession>
<sequence>MFTYPLIRGLDERFEELLELKADVDVLLELGDSDAHCHELHLKAVRQRMRAHTWWVRMVNGDHALWYDPDEKRTALCNIAGQIAARWNVSRDPELTELTDANQPTWTNWMAPAAEPARQQTTFNNNISN</sequence>
<dbReference type="Proteomes" id="UP000664132">
    <property type="component" value="Unassembled WGS sequence"/>
</dbReference>
<keyword evidence="2" id="KW-1185">Reference proteome</keyword>
<evidence type="ECO:0000313" key="2">
    <source>
        <dbReference type="Proteomes" id="UP000664132"/>
    </source>
</evidence>